<evidence type="ECO:0000256" key="1">
    <source>
        <dbReference type="ARBA" id="ARBA00022729"/>
    </source>
</evidence>
<accession>A0AAP2GHA8</accession>
<organism evidence="5 6">
    <name type="scientific">Dawidia soli</name>
    <dbReference type="NCBI Taxonomy" id="2782352"/>
    <lineage>
        <taxon>Bacteria</taxon>
        <taxon>Pseudomonadati</taxon>
        <taxon>Bacteroidota</taxon>
        <taxon>Cytophagia</taxon>
        <taxon>Cytophagales</taxon>
        <taxon>Chryseotaleaceae</taxon>
        <taxon>Dawidia</taxon>
    </lineage>
</organism>
<keyword evidence="1 2" id="KW-0732">Signal</keyword>
<evidence type="ECO:0000259" key="4">
    <source>
        <dbReference type="Pfam" id="PF13205"/>
    </source>
</evidence>
<dbReference type="PROSITE" id="PS51257">
    <property type="entry name" value="PROKAR_LIPOPROTEIN"/>
    <property type="match status" value="1"/>
</dbReference>
<dbReference type="Pfam" id="PF13205">
    <property type="entry name" value="Big_5"/>
    <property type="match status" value="2"/>
</dbReference>
<dbReference type="Gene3D" id="1.50.10.140">
    <property type="match status" value="1"/>
</dbReference>
<dbReference type="Pfam" id="PF10091">
    <property type="entry name" value="Glycoamylase"/>
    <property type="match status" value="1"/>
</dbReference>
<evidence type="ECO:0000256" key="2">
    <source>
        <dbReference type="SAM" id="SignalP"/>
    </source>
</evidence>
<feature type="domain" description="SbsA Ig-like" evidence="4">
    <location>
        <begin position="55"/>
        <end position="147"/>
    </location>
</feature>
<dbReference type="InterPro" id="IPR014755">
    <property type="entry name" value="Cu-Rt/internalin_Ig-like"/>
</dbReference>
<dbReference type="AlphaFoldDB" id="A0AAP2GHA8"/>
<feature type="signal peptide" evidence="2">
    <location>
        <begin position="1"/>
        <end position="25"/>
    </location>
</feature>
<dbReference type="InterPro" id="IPR032812">
    <property type="entry name" value="SbsA_Ig"/>
</dbReference>
<dbReference type="InterPro" id="IPR019282">
    <property type="entry name" value="Glycoamylase-like_cons_dom"/>
</dbReference>
<evidence type="ECO:0000313" key="6">
    <source>
        <dbReference type="Proteomes" id="UP001319180"/>
    </source>
</evidence>
<feature type="chain" id="PRO_5042840011" evidence="2">
    <location>
        <begin position="26"/>
        <end position="669"/>
    </location>
</feature>
<feature type="domain" description="Glycoamylase-like" evidence="3">
    <location>
        <begin position="443"/>
        <end position="654"/>
    </location>
</feature>
<dbReference type="RefSeq" id="WP_254089060.1">
    <property type="nucleotide sequence ID" value="NZ_JAHESC010000004.1"/>
</dbReference>
<comment type="caution">
    <text evidence="5">The sequence shown here is derived from an EMBL/GenBank/DDBJ whole genome shotgun (WGS) entry which is preliminary data.</text>
</comment>
<dbReference type="Gene3D" id="2.60.40.1220">
    <property type="match status" value="2"/>
</dbReference>
<proteinExistence type="predicted"/>
<name>A0AAP2GHA8_9BACT</name>
<evidence type="ECO:0000259" key="3">
    <source>
        <dbReference type="Pfam" id="PF10091"/>
    </source>
</evidence>
<dbReference type="EMBL" id="JAHESC010000004">
    <property type="protein sequence ID" value="MBT1685808.1"/>
    <property type="molecule type" value="Genomic_DNA"/>
</dbReference>
<feature type="domain" description="SbsA Ig-like" evidence="4">
    <location>
        <begin position="171"/>
        <end position="259"/>
    </location>
</feature>
<sequence>MTCFQRNAWLCAIFLIMGWSLSSCGDDDDNDPDEPGVLQLTAAQVGNVVLNLANASSNTALPIDEPLLATFAAALDRSTVEGAVRLKIKTSDETVPVTYAYSNGDKTVTLTPAADLVNSTTYQLVMTDGLQSVAGDVYPGHTVEFTTVASTITITSLKIGGTEVLSVPRVTNVPLTAATIEVAFSQPVDVATVVSQNIFIATPSAAVPTSLSVSEDKRKVTITLPGILGDLQRYALTLNTNVKGVGGEVLQNFTKSFYTAPSETPDHPVIADDALLTLVQRQTFKYFWDFAHPASGLARERNTSGDVVTSGGSGFGIMALIVGIERDFITRAEGVARMNKIVTFLEDADRFHGAWSHWIDGSTGAVVPFSQKDDGGDLVETSFLVQGLLTFRQYLQPSDTTGNDLINRITTLWQGVEWDWYRKNNEQVLYWHWSPDYDWQMNFAMYGYFEQQITYFLAAASPTHGIPKSVYTNGYGRNGQIHTGNTYYGYMLPLGTPSPLFWVHYSYLGLDPHFSDDYADYWQQNVNASKINHAYCVANPNGYVGYSDECWGLTSSDDSQRGYDAHSPSNDNGTISPTAALSSFPYTPEESMKALKFFYYSVGDRLWGEYGFYDAFNLTQGWTADSFLAIDQGPIIVMIENYRTGLLWNLFMSAPEVQNGFATLDFSKE</sequence>
<dbReference type="Proteomes" id="UP001319180">
    <property type="component" value="Unassembled WGS sequence"/>
</dbReference>
<evidence type="ECO:0000313" key="5">
    <source>
        <dbReference type="EMBL" id="MBT1685808.1"/>
    </source>
</evidence>
<protein>
    <submittedName>
        <fullName evidence="5">Ig-like domain-containing protein</fullName>
    </submittedName>
</protein>
<keyword evidence="6" id="KW-1185">Reference proteome</keyword>
<reference evidence="5 6" key="1">
    <citation type="submission" date="2021-05" db="EMBL/GenBank/DDBJ databases">
        <title>A Polyphasic approach of four new species of the genus Ohtaekwangia: Ohtaekwangia histidinii sp. nov., Ohtaekwangia cretensis sp. nov., Ohtaekwangia indiensis sp. nov., Ohtaekwangia reichenbachii sp. nov. from diverse environment.</title>
        <authorList>
            <person name="Octaviana S."/>
        </authorList>
    </citation>
    <scope>NUCLEOTIDE SEQUENCE [LARGE SCALE GENOMIC DNA]</scope>
    <source>
        <strain evidence="5 6">PWU37</strain>
    </source>
</reference>
<gene>
    <name evidence="5" type="ORF">KK078_04535</name>
</gene>